<dbReference type="Proteomes" id="UP000799754">
    <property type="component" value="Unassembled WGS sequence"/>
</dbReference>
<organism evidence="1 2">
    <name type="scientific">Macroventuria anomochaeta</name>
    <dbReference type="NCBI Taxonomy" id="301207"/>
    <lineage>
        <taxon>Eukaryota</taxon>
        <taxon>Fungi</taxon>
        <taxon>Dikarya</taxon>
        <taxon>Ascomycota</taxon>
        <taxon>Pezizomycotina</taxon>
        <taxon>Dothideomycetes</taxon>
        <taxon>Pleosporomycetidae</taxon>
        <taxon>Pleosporales</taxon>
        <taxon>Pleosporineae</taxon>
        <taxon>Didymellaceae</taxon>
        <taxon>Macroventuria</taxon>
    </lineage>
</organism>
<feature type="non-terminal residue" evidence="1">
    <location>
        <position position="1"/>
    </location>
</feature>
<sequence length="245" mass="28735">IQLYMIINGRKILNCPFVIVDLRSQDCIIGIKWLKCFKLKLDTDCSWLIWSDKYPVTYNPAAPILMTLNQPIHSDNVALDIKRCNKLSEQEDYWDCNSPSQTINRICGLICAPKFWKVPFVMEVAKPTPETFQSASKTPLTQPTFQIALLSANAFHFKIKQKQNEFFITSMYEIEQVLEETYWMTPKMPIWSKNVYYPVTTTIGMYSVRQQLRSSWSIDHTIIRLSWRNRYPTATVHCTSRTWRS</sequence>
<gene>
    <name evidence="1" type="ORF">BU25DRAFT_355159</name>
</gene>
<protein>
    <submittedName>
        <fullName evidence="1">Uncharacterized protein</fullName>
    </submittedName>
</protein>
<evidence type="ECO:0000313" key="1">
    <source>
        <dbReference type="EMBL" id="KAF2621073.1"/>
    </source>
</evidence>
<evidence type="ECO:0000313" key="2">
    <source>
        <dbReference type="Proteomes" id="UP000799754"/>
    </source>
</evidence>
<name>A0ACB6RH37_9PLEO</name>
<proteinExistence type="predicted"/>
<comment type="caution">
    <text evidence="1">The sequence shown here is derived from an EMBL/GenBank/DDBJ whole genome shotgun (WGS) entry which is preliminary data.</text>
</comment>
<keyword evidence="2" id="KW-1185">Reference proteome</keyword>
<accession>A0ACB6RH37</accession>
<dbReference type="EMBL" id="MU006767">
    <property type="protein sequence ID" value="KAF2621073.1"/>
    <property type="molecule type" value="Genomic_DNA"/>
</dbReference>
<reference evidence="1" key="1">
    <citation type="journal article" date="2020" name="Stud. Mycol.">
        <title>101 Dothideomycetes genomes: a test case for predicting lifestyles and emergence of pathogens.</title>
        <authorList>
            <person name="Haridas S."/>
            <person name="Albert R."/>
            <person name="Binder M."/>
            <person name="Bloem J."/>
            <person name="Labutti K."/>
            <person name="Salamov A."/>
            <person name="Andreopoulos B."/>
            <person name="Baker S."/>
            <person name="Barry K."/>
            <person name="Bills G."/>
            <person name="Bluhm B."/>
            <person name="Cannon C."/>
            <person name="Castanera R."/>
            <person name="Culley D."/>
            <person name="Daum C."/>
            <person name="Ezra D."/>
            <person name="Gonzalez J."/>
            <person name="Henrissat B."/>
            <person name="Kuo A."/>
            <person name="Liang C."/>
            <person name="Lipzen A."/>
            <person name="Lutzoni F."/>
            <person name="Magnuson J."/>
            <person name="Mondo S."/>
            <person name="Nolan M."/>
            <person name="Ohm R."/>
            <person name="Pangilinan J."/>
            <person name="Park H.-J."/>
            <person name="Ramirez L."/>
            <person name="Alfaro M."/>
            <person name="Sun H."/>
            <person name="Tritt A."/>
            <person name="Yoshinaga Y."/>
            <person name="Zwiers L.-H."/>
            <person name="Turgeon B."/>
            <person name="Goodwin S."/>
            <person name="Spatafora J."/>
            <person name="Crous P."/>
            <person name="Grigoriev I."/>
        </authorList>
    </citation>
    <scope>NUCLEOTIDE SEQUENCE</scope>
    <source>
        <strain evidence="1">CBS 525.71</strain>
    </source>
</reference>